<evidence type="ECO:0000256" key="3">
    <source>
        <dbReference type="ARBA" id="ARBA00048267"/>
    </source>
</evidence>
<gene>
    <name evidence="6" type="ORF">IWA51_00325</name>
</gene>
<dbReference type="GO" id="GO:0006935">
    <property type="term" value="P:chemotaxis"/>
    <property type="evidence" value="ECO:0007669"/>
    <property type="project" value="UniProtKB-UniRule"/>
</dbReference>
<sequence>MIRVILADGSAVIRSVEKQIFSDDKEFSVAAVCSNAQEIQQSLAREKPDVLVYDEELAGMRDVLRSLQPTQTVTVLLSVNNCDLFCSADVKFLKPDFMSMTLGAQNKFVHEVKEKILLAKNLKNAKSSTSSCGSGKLYSIRTNVPDLGGAKFSAVLVGVSTGGPKTLKTLLDSLGGSIGVPVFITQHIDSTFDKNMVSWLDKTEEISVSLAADGEVPRAGTAYFAPSDSHLTFVRDACGTVRIHLDKGAPVNFLRPAVDKMFESGAHVFAKECLAVLLTGMGSDGAEGCGAIKKAGGYTIGESAETCVVYGMPKAAYDAGFIDEQLPLYKIGCRVKELLERKA</sequence>
<comment type="catalytic activity">
    <reaction evidence="3">
        <text>[protein]-L-glutamate 5-O-methyl ester + H2O = L-glutamyl-[protein] + methanol + H(+)</text>
        <dbReference type="Rhea" id="RHEA:23236"/>
        <dbReference type="Rhea" id="RHEA-COMP:10208"/>
        <dbReference type="Rhea" id="RHEA-COMP:10311"/>
        <dbReference type="ChEBI" id="CHEBI:15377"/>
        <dbReference type="ChEBI" id="CHEBI:15378"/>
        <dbReference type="ChEBI" id="CHEBI:17790"/>
        <dbReference type="ChEBI" id="CHEBI:29973"/>
        <dbReference type="ChEBI" id="CHEBI:82795"/>
        <dbReference type="EC" id="3.1.1.61"/>
    </reaction>
</comment>
<dbReference type="PROSITE" id="PS50122">
    <property type="entry name" value="CHEB"/>
    <property type="match status" value="1"/>
</dbReference>
<dbReference type="InterPro" id="IPR035909">
    <property type="entry name" value="CheB_C"/>
</dbReference>
<feature type="active site" evidence="4">
    <location>
        <position position="284"/>
    </location>
</feature>
<feature type="domain" description="CheB-type methylesterase" evidence="5">
    <location>
        <begin position="148"/>
        <end position="342"/>
    </location>
</feature>
<dbReference type="PANTHER" id="PTHR42872">
    <property type="entry name" value="PROTEIN-GLUTAMATE METHYLESTERASE/PROTEIN-GLUTAMINE GLUTAMINASE"/>
    <property type="match status" value="1"/>
</dbReference>
<dbReference type="InterPro" id="IPR008248">
    <property type="entry name" value="CheB-like"/>
</dbReference>
<feature type="active site" evidence="4">
    <location>
        <position position="160"/>
    </location>
</feature>
<dbReference type="GO" id="GO:0008984">
    <property type="term" value="F:protein-glutamate methylesterase activity"/>
    <property type="evidence" value="ECO:0007669"/>
    <property type="project" value="UniProtKB-EC"/>
</dbReference>
<dbReference type="Gene3D" id="3.40.50.2300">
    <property type="match status" value="1"/>
</dbReference>
<protein>
    <recommendedName>
        <fullName evidence="2">protein-glutamate methylesterase</fullName>
        <ecNumber evidence="2">3.1.1.61</ecNumber>
    </recommendedName>
</protein>
<dbReference type="PANTHER" id="PTHR42872:SF3">
    <property type="entry name" value="PROTEIN-GLUTAMATE METHYLESTERASE_PROTEIN-GLUTAMINE GLUTAMINASE 1"/>
    <property type="match status" value="1"/>
</dbReference>
<keyword evidence="7" id="KW-1185">Reference proteome</keyword>
<dbReference type="EC" id="3.1.1.61" evidence="2"/>
<keyword evidence="1 4" id="KW-0378">Hydrolase</keyword>
<dbReference type="Gene3D" id="3.40.50.180">
    <property type="entry name" value="Methylesterase CheB, C-terminal domain"/>
    <property type="match status" value="1"/>
</dbReference>
<dbReference type="RefSeq" id="WP_198442706.1">
    <property type="nucleotide sequence ID" value="NZ_CBCSHE010000024.1"/>
</dbReference>
<evidence type="ECO:0000256" key="4">
    <source>
        <dbReference type="PROSITE-ProRule" id="PRU00050"/>
    </source>
</evidence>
<evidence type="ECO:0000256" key="1">
    <source>
        <dbReference type="ARBA" id="ARBA00022801"/>
    </source>
</evidence>
<keyword evidence="4" id="KW-0145">Chemotaxis</keyword>
<evidence type="ECO:0000256" key="2">
    <source>
        <dbReference type="ARBA" id="ARBA00039140"/>
    </source>
</evidence>
<dbReference type="SUPFAM" id="SSF52738">
    <property type="entry name" value="Methylesterase CheB, C-terminal domain"/>
    <property type="match status" value="1"/>
</dbReference>
<dbReference type="InterPro" id="IPR000673">
    <property type="entry name" value="Sig_transdc_resp-reg_Me-estase"/>
</dbReference>
<evidence type="ECO:0000313" key="7">
    <source>
        <dbReference type="Proteomes" id="UP000595224"/>
    </source>
</evidence>
<organism evidence="6 7">
    <name type="scientific">Treponema peruense</name>
    <dbReference type="NCBI Taxonomy" id="2787628"/>
    <lineage>
        <taxon>Bacteria</taxon>
        <taxon>Pseudomonadati</taxon>
        <taxon>Spirochaetota</taxon>
        <taxon>Spirochaetia</taxon>
        <taxon>Spirochaetales</taxon>
        <taxon>Treponemataceae</taxon>
        <taxon>Treponema</taxon>
    </lineage>
</organism>
<reference evidence="6 7" key="1">
    <citation type="submission" date="2020-11" db="EMBL/GenBank/DDBJ databases">
        <title>Treponema Peruensis nv. sp., first commensal Treponema isolated from human feces.</title>
        <authorList>
            <person name="Belkhou C."/>
            <person name="Raes J."/>
        </authorList>
    </citation>
    <scope>NUCLEOTIDE SEQUENCE [LARGE SCALE GENOMIC DNA]</scope>
    <source>
        <strain evidence="6 7">RCC2812</strain>
    </source>
</reference>
<dbReference type="Proteomes" id="UP000595224">
    <property type="component" value="Chromosome"/>
</dbReference>
<dbReference type="InterPro" id="IPR011006">
    <property type="entry name" value="CheY-like_superfamily"/>
</dbReference>
<name>A0A7T3RDF9_9SPIR</name>
<dbReference type="GO" id="GO:0000156">
    <property type="term" value="F:phosphorelay response regulator activity"/>
    <property type="evidence" value="ECO:0007669"/>
    <property type="project" value="InterPro"/>
</dbReference>
<dbReference type="GO" id="GO:0005737">
    <property type="term" value="C:cytoplasm"/>
    <property type="evidence" value="ECO:0007669"/>
    <property type="project" value="InterPro"/>
</dbReference>
<dbReference type="EMBL" id="CP064936">
    <property type="protein sequence ID" value="QQA01114.1"/>
    <property type="molecule type" value="Genomic_DNA"/>
</dbReference>
<dbReference type="KEGG" id="tper:IWA51_00325"/>
<evidence type="ECO:0000259" key="5">
    <source>
        <dbReference type="PROSITE" id="PS50122"/>
    </source>
</evidence>
<dbReference type="CDD" id="cd16432">
    <property type="entry name" value="CheB_Rec"/>
    <property type="match status" value="1"/>
</dbReference>
<dbReference type="Pfam" id="PF01339">
    <property type="entry name" value="CheB_methylest"/>
    <property type="match status" value="1"/>
</dbReference>
<accession>A0A7T3RDF9</accession>
<dbReference type="SUPFAM" id="SSF52172">
    <property type="entry name" value="CheY-like"/>
    <property type="match status" value="1"/>
</dbReference>
<evidence type="ECO:0000313" key="6">
    <source>
        <dbReference type="EMBL" id="QQA01114.1"/>
    </source>
</evidence>
<feature type="active site" evidence="4">
    <location>
        <position position="187"/>
    </location>
</feature>
<dbReference type="AlphaFoldDB" id="A0A7T3RDF9"/>
<dbReference type="PIRSF" id="PIRSF000876">
    <property type="entry name" value="RR_chemtxs_CheB"/>
    <property type="match status" value="1"/>
</dbReference>
<proteinExistence type="predicted"/>